<name>A0A285RYM8_9HYPH</name>
<dbReference type="RefSeq" id="WP_097174247.1">
    <property type="nucleotide sequence ID" value="NZ_OBML01000003.1"/>
</dbReference>
<dbReference type="InterPro" id="IPR007485">
    <property type="entry name" value="LPS_assembly_LptE"/>
</dbReference>
<keyword evidence="2" id="KW-1185">Reference proteome</keyword>
<dbReference type="GO" id="GO:0043165">
    <property type="term" value="P:Gram-negative-bacterium-type cell outer membrane assembly"/>
    <property type="evidence" value="ECO:0007669"/>
    <property type="project" value="InterPro"/>
</dbReference>
<gene>
    <name evidence="1" type="ORF">SAMN05421512_10384</name>
</gene>
<evidence type="ECO:0000313" key="2">
    <source>
        <dbReference type="Proteomes" id="UP000219331"/>
    </source>
</evidence>
<reference evidence="1 2" key="1">
    <citation type="submission" date="2017-08" db="EMBL/GenBank/DDBJ databases">
        <authorList>
            <person name="de Groot N.N."/>
        </authorList>
    </citation>
    <scope>NUCLEOTIDE SEQUENCE [LARGE SCALE GENOMIC DNA]</scope>
    <source>
        <strain evidence="1 2">USBA 352</strain>
    </source>
</reference>
<dbReference type="EMBL" id="OBML01000003">
    <property type="protein sequence ID" value="SOB99324.1"/>
    <property type="molecule type" value="Genomic_DNA"/>
</dbReference>
<organism evidence="1 2">
    <name type="scientific">Stappia indica</name>
    <dbReference type="NCBI Taxonomy" id="538381"/>
    <lineage>
        <taxon>Bacteria</taxon>
        <taxon>Pseudomonadati</taxon>
        <taxon>Pseudomonadota</taxon>
        <taxon>Alphaproteobacteria</taxon>
        <taxon>Hyphomicrobiales</taxon>
        <taxon>Stappiaceae</taxon>
        <taxon>Stappia</taxon>
    </lineage>
</organism>
<proteinExistence type="predicted"/>
<dbReference type="STRING" id="538381.GCA_001696535_04198"/>
<accession>A0A285RYM8</accession>
<protein>
    <submittedName>
        <fullName evidence="1">LPS-assembly lipoprotein</fullName>
    </submittedName>
</protein>
<dbReference type="Gene3D" id="3.30.160.150">
    <property type="entry name" value="Lipoprotein like domain"/>
    <property type="match status" value="1"/>
</dbReference>
<evidence type="ECO:0000313" key="1">
    <source>
        <dbReference type="EMBL" id="SOB99324.1"/>
    </source>
</evidence>
<dbReference type="OrthoDB" id="7678210at2"/>
<dbReference type="Pfam" id="PF04390">
    <property type="entry name" value="LptE"/>
    <property type="match status" value="1"/>
</dbReference>
<dbReference type="GO" id="GO:0019867">
    <property type="term" value="C:outer membrane"/>
    <property type="evidence" value="ECO:0007669"/>
    <property type="project" value="InterPro"/>
</dbReference>
<dbReference type="AlphaFoldDB" id="A0A285RYM8"/>
<keyword evidence="1" id="KW-0449">Lipoprotein</keyword>
<dbReference type="Proteomes" id="UP000219331">
    <property type="component" value="Unassembled WGS sequence"/>
</dbReference>
<sequence>MSSCDHQHPQQPARRRTLAVLVMGAALLTGACQVRPLYGTIGSPGGSTPAVTTELAAIDIDTVETASVEDLDRVGQVLRNELIFGFRRGREGGEPRYRLRILIDRPLNEVGVERLADVPSAYTVTVNASYVLSEIGTGRTVTTGRAFGSASFDFSSQRFANLRAERDAEDRAAKMVAADIQTRLAGFFASRG</sequence>